<evidence type="ECO:0000313" key="13">
    <source>
        <dbReference type="Proteomes" id="UP000729402"/>
    </source>
</evidence>
<comment type="caution">
    <text evidence="12">The sequence shown here is derived from an EMBL/GenBank/DDBJ whole genome shotgun (WGS) entry which is preliminary data.</text>
</comment>
<proteinExistence type="predicted"/>
<dbReference type="EMBL" id="JAAALK010000287">
    <property type="protein sequence ID" value="KAG8057054.1"/>
    <property type="molecule type" value="Genomic_DNA"/>
</dbReference>
<keyword evidence="6" id="KW-1133">Transmembrane helix</keyword>
<keyword evidence="5" id="KW-0812">Transmembrane</keyword>
<keyword evidence="9" id="KW-0325">Glycoprotein</keyword>
<keyword evidence="8" id="KW-0472">Membrane</keyword>
<dbReference type="GO" id="GO:0000139">
    <property type="term" value="C:Golgi membrane"/>
    <property type="evidence" value="ECO:0007669"/>
    <property type="project" value="UniProtKB-SubCell"/>
</dbReference>
<reference evidence="12" key="1">
    <citation type="journal article" date="2021" name="bioRxiv">
        <title>Whole Genome Assembly and Annotation of Northern Wild Rice, Zizania palustris L., Supports a Whole Genome Duplication in the Zizania Genus.</title>
        <authorList>
            <person name="Haas M."/>
            <person name="Kono T."/>
            <person name="Macchietto M."/>
            <person name="Millas R."/>
            <person name="McGilp L."/>
            <person name="Shao M."/>
            <person name="Duquette J."/>
            <person name="Hirsch C.N."/>
            <person name="Kimball J."/>
        </authorList>
    </citation>
    <scope>NUCLEOTIDE SEQUENCE</scope>
    <source>
        <tissue evidence="12">Fresh leaf tissue</tissue>
    </source>
</reference>
<dbReference type="PANTHER" id="PTHR20961:SF38">
    <property type="entry name" value="PROTEIN O-LINKED-MANNOSE BETA-1,4-N-ACETYLGLUCOSAMINYLTRANSFERASE 2"/>
    <property type="match status" value="1"/>
</dbReference>
<organism evidence="12 13">
    <name type="scientific">Zizania palustris</name>
    <name type="common">Northern wild rice</name>
    <dbReference type="NCBI Taxonomy" id="103762"/>
    <lineage>
        <taxon>Eukaryota</taxon>
        <taxon>Viridiplantae</taxon>
        <taxon>Streptophyta</taxon>
        <taxon>Embryophyta</taxon>
        <taxon>Tracheophyta</taxon>
        <taxon>Spermatophyta</taxon>
        <taxon>Magnoliopsida</taxon>
        <taxon>Liliopsida</taxon>
        <taxon>Poales</taxon>
        <taxon>Poaceae</taxon>
        <taxon>BOP clade</taxon>
        <taxon>Oryzoideae</taxon>
        <taxon>Oryzeae</taxon>
        <taxon>Zizaniinae</taxon>
        <taxon>Zizania</taxon>
    </lineage>
</organism>
<evidence type="ECO:0000256" key="3">
    <source>
        <dbReference type="ARBA" id="ARBA00022676"/>
    </source>
</evidence>
<keyword evidence="4" id="KW-0808">Transferase</keyword>
<evidence type="ECO:0000313" key="12">
    <source>
        <dbReference type="EMBL" id="KAG8057054.1"/>
    </source>
</evidence>
<accession>A0A8J5SLA6</accession>
<sequence length="443" mass="49033">MKKSSKDGMKHVKRALCLVPPLLLAAFLYLQFQTLGLFTPIFLCAGQSAAVGDYVDRLRASATFLPLKDTREGAETWFISTLDDTSEPEGEARNLVFPSAASAGRLLCLSAPSRRDGTVNAYALAWRDALPEGAALRSGLTFVSETSYDHSNLWHGISALIPFASWHARSGCRAQPARWALFHHGEVRLRMSPWLTSLAEATTGVDMAVETFNASFDPVCFEEAVMFRRNMAGLTRERLLAAFDFMRCKARTQCGVDLPTNSSAVRVTILFRTGARAFKDEAAVTRVFQKECARVAGCVLTTARSDNLTFCEQVRMMSGTDVLISAHGAQMTNLVLMDRNSSIMEFYPKGWRERAGGGQFVYRWGADRAGMRHEGSWWDPDGEPCPNSPDILSCYKNRQIGHDEAYFALWAARVFADAKERKAAAGKASTRRRRDGEATCQCS</sequence>
<comment type="subcellular location">
    <subcellularLocation>
        <location evidence="1">Golgi apparatus membrane</location>
        <topology evidence="1">Single-pass type II membrane protein</topology>
    </subcellularLocation>
</comment>
<gene>
    <name evidence="12" type="ORF">GUJ93_ZPchr0002g23186</name>
</gene>
<keyword evidence="3" id="KW-0328">Glycosyltransferase</keyword>
<keyword evidence="7" id="KW-0333">Golgi apparatus</keyword>
<evidence type="ECO:0000256" key="5">
    <source>
        <dbReference type="ARBA" id="ARBA00022692"/>
    </source>
</evidence>
<evidence type="ECO:0000259" key="11">
    <source>
        <dbReference type="Pfam" id="PF04577"/>
    </source>
</evidence>
<evidence type="ECO:0000256" key="9">
    <source>
        <dbReference type="ARBA" id="ARBA00023180"/>
    </source>
</evidence>
<evidence type="ECO:0000256" key="4">
    <source>
        <dbReference type="ARBA" id="ARBA00022679"/>
    </source>
</evidence>
<name>A0A8J5SLA6_ZIZPA</name>
<dbReference type="AlphaFoldDB" id="A0A8J5SLA6"/>
<evidence type="ECO:0000256" key="6">
    <source>
        <dbReference type="ARBA" id="ARBA00022989"/>
    </source>
</evidence>
<dbReference type="OrthoDB" id="529273at2759"/>
<evidence type="ECO:0000256" key="2">
    <source>
        <dbReference type="ARBA" id="ARBA00004881"/>
    </source>
</evidence>
<dbReference type="Proteomes" id="UP000729402">
    <property type="component" value="Unassembled WGS sequence"/>
</dbReference>
<dbReference type="PANTHER" id="PTHR20961">
    <property type="entry name" value="GLYCOSYLTRANSFERASE"/>
    <property type="match status" value="1"/>
</dbReference>
<protein>
    <recommendedName>
        <fullName evidence="11">Glycosyltransferase 61 catalytic domain-containing protein</fullName>
    </recommendedName>
</protein>
<dbReference type="InterPro" id="IPR049625">
    <property type="entry name" value="Glyco_transf_61_cat"/>
</dbReference>
<feature type="region of interest" description="Disordered" evidence="10">
    <location>
        <begin position="424"/>
        <end position="443"/>
    </location>
</feature>
<dbReference type="GO" id="GO:0016763">
    <property type="term" value="F:pentosyltransferase activity"/>
    <property type="evidence" value="ECO:0007669"/>
    <property type="project" value="UniProtKB-ARBA"/>
</dbReference>
<evidence type="ECO:0000256" key="10">
    <source>
        <dbReference type="SAM" id="MobiDB-lite"/>
    </source>
</evidence>
<comment type="pathway">
    <text evidence="2">Glycan metabolism.</text>
</comment>
<reference evidence="12" key="2">
    <citation type="submission" date="2021-02" db="EMBL/GenBank/DDBJ databases">
        <authorList>
            <person name="Kimball J.A."/>
            <person name="Haas M.W."/>
            <person name="Macchietto M."/>
            <person name="Kono T."/>
            <person name="Duquette J."/>
            <person name="Shao M."/>
        </authorList>
    </citation>
    <scope>NUCLEOTIDE SEQUENCE</scope>
    <source>
        <tissue evidence="12">Fresh leaf tissue</tissue>
    </source>
</reference>
<dbReference type="Pfam" id="PF04577">
    <property type="entry name" value="Glyco_transf_61"/>
    <property type="match status" value="1"/>
</dbReference>
<feature type="domain" description="Glycosyltransferase 61 catalytic" evidence="11">
    <location>
        <begin position="257"/>
        <end position="343"/>
    </location>
</feature>
<evidence type="ECO:0000256" key="1">
    <source>
        <dbReference type="ARBA" id="ARBA00004323"/>
    </source>
</evidence>
<evidence type="ECO:0000256" key="8">
    <source>
        <dbReference type="ARBA" id="ARBA00023136"/>
    </source>
</evidence>
<evidence type="ECO:0000256" key="7">
    <source>
        <dbReference type="ARBA" id="ARBA00023034"/>
    </source>
</evidence>
<dbReference type="InterPro" id="IPR007657">
    <property type="entry name" value="Glycosyltransferase_61"/>
</dbReference>
<keyword evidence="13" id="KW-1185">Reference proteome</keyword>